<evidence type="ECO:0000313" key="1">
    <source>
        <dbReference type="EMBL" id="KIW40723.1"/>
    </source>
</evidence>
<keyword evidence="2" id="KW-1185">Reference proteome</keyword>
<dbReference type="Proteomes" id="UP000053342">
    <property type="component" value="Unassembled WGS sequence"/>
</dbReference>
<dbReference type="RefSeq" id="XP_016260940.1">
    <property type="nucleotide sequence ID" value="XM_016409186.1"/>
</dbReference>
<dbReference type="EMBL" id="KN847338">
    <property type="protein sequence ID" value="KIW40724.1"/>
    <property type="molecule type" value="Genomic_DNA"/>
</dbReference>
<sequence length="122" mass="13222">MPTVATPPAINKTQKTHRHPACWAMKPPQIGPTTGPKSGPALQMDVAIPRWATGNISAIRPAPTVRHPDPPMPAMNREKTRRPMLGARAQPICQATKKIFVQVSTIRRPHISLMGASTKGPN</sequence>
<dbReference type="VEuPathDB" id="FungiDB:PV06_07900"/>
<dbReference type="RefSeq" id="XP_016260939.1">
    <property type="nucleotide sequence ID" value="XM_016409185.1"/>
</dbReference>
<accession>A0A0D2DC90</accession>
<dbReference type="GeneID" id="27359974"/>
<dbReference type="EMBL" id="KN847338">
    <property type="protein sequence ID" value="KIW40723.1"/>
    <property type="molecule type" value="Genomic_DNA"/>
</dbReference>
<organism evidence="1 2">
    <name type="scientific">Exophiala oligosperma</name>
    <dbReference type="NCBI Taxonomy" id="215243"/>
    <lineage>
        <taxon>Eukaryota</taxon>
        <taxon>Fungi</taxon>
        <taxon>Dikarya</taxon>
        <taxon>Ascomycota</taxon>
        <taxon>Pezizomycotina</taxon>
        <taxon>Eurotiomycetes</taxon>
        <taxon>Chaetothyriomycetidae</taxon>
        <taxon>Chaetothyriales</taxon>
        <taxon>Herpotrichiellaceae</taxon>
        <taxon>Exophiala</taxon>
    </lineage>
</organism>
<gene>
    <name evidence="1" type="ORF">PV06_07900</name>
</gene>
<dbReference type="HOGENOM" id="CLU_2026760_0_0_1"/>
<dbReference type="AlphaFoldDB" id="A0A0D2DC90"/>
<protein>
    <submittedName>
        <fullName evidence="1">Uncharacterized protein</fullName>
    </submittedName>
</protein>
<proteinExistence type="predicted"/>
<reference evidence="1 2" key="1">
    <citation type="submission" date="2015-01" db="EMBL/GenBank/DDBJ databases">
        <title>The Genome Sequence of Exophiala oligosperma CBS72588.</title>
        <authorList>
            <consortium name="The Broad Institute Genomics Platform"/>
            <person name="Cuomo C."/>
            <person name="de Hoog S."/>
            <person name="Gorbushina A."/>
            <person name="Stielow B."/>
            <person name="Teixiera M."/>
            <person name="Abouelleil A."/>
            <person name="Chapman S.B."/>
            <person name="Priest M."/>
            <person name="Young S.K."/>
            <person name="Wortman J."/>
            <person name="Nusbaum C."/>
            <person name="Birren B."/>
        </authorList>
    </citation>
    <scope>NUCLEOTIDE SEQUENCE [LARGE SCALE GENOMIC DNA]</scope>
    <source>
        <strain evidence="1 2">CBS 72588</strain>
    </source>
</reference>
<evidence type="ECO:0000313" key="2">
    <source>
        <dbReference type="Proteomes" id="UP000053342"/>
    </source>
</evidence>
<name>A0A0D2DC90_9EURO</name>